<evidence type="ECO:0000256" key="3">
    <source>
        <dbReference type="ARBA" id="ARBA00022827"/>
    </source>
</evidence>
<dbReference type="PANTHER" id="PTHR42887:SF1">
    <property type="entry name" value="BLR3961 PROTEIN"/>
    <property type="match status" value="1"/>
</dbReference>
<dbReference type="EMBL" id="BMXI01000002">
    <property type="protein sequence ID" value="GHC42833.1"/>
    <property type="molecule type" value="Genomic_DNA"/>
</dbReference>
<dbReference type="NCBIfam" id="TIGR00275">
    <property type="entry name" value="aminoacetone oxidase family FAD-binding enzyme"/>
    <property type="match status" value="1"/>
</dbReference>
<protein>
    <submittedName>
        <fullName evidence="6">NAD(FAD)-utilizing dehydrogenase</fullName>
    </submittedName>
</protein>
<evidence type="ECO:0000256" key="2">
    <source>
        <dbReference type="ARBA" id="ARBA00022630"/>
    </source>
</evidence>
<dbReference type="SUPFAM" id="SSF160996">
    <property type="entry name" value="HI0933 insert domain-like"/>
    <property type="match status" value="1"/>
</dbReference>
<comment type="cofactor">
    <cofactor evidence="1">
        <name>FAD</name>
        <dbReference type="ChEBI" id="CHEBI:57692"/>
    </cofactor>
</comment>
<keyword evidence="7" id="KW-1185">Reference proteome</keyword>
<dbReference type="AlphaFoldDB" id="A0A918WE20"/>
<keyword evidence="3" id="KW-0274">FAD</keyword>
<accession>A0A918WE20</accession>
<name>A0A918WE20_9BACT</name>
<evidence type="ECO:0000313" key="7">
    <source>
        <dbReference type="Proteomes" id="UP000644507"/>
    </source>
</evidence>
<evidence type="ECO:0000256" key="1">
    <source>
        <dbReference type="ARBA" id="ARBA00001974"/>
    </source>
</evidence>
<dbReference type="InterPro" id="IPR022460">
    <property type="entry name" value="Flavoprotein_PP4765"/>
</dbReference>
<sequence length="406" mass="43725">MSTVEKHLVIVGGGPAGLRAAEVAAAAGIRISLYEAKRSVGRKFLVAGKGGFNITHAEDVSLFATRYRGPEQPPEFWDRALAAFSNTDLRGWAARLDVGTFVASSGRVYPKALKAAPLLRAWLRRLKNRGVSFHVNHRLVGLEKGERFHLQFETPDGCEKVDADAVVLAMGGGSWPQTGSDGTWVGLLESLGIAVNTLTSANCGWEVPWASSVLEEGEGKALKNLVLRAGEVEARGELVITRYGLEGGPIYQLGPALKAMKEPVLEIDFKPTFTEEKLVAKMESARRNFLAEARVRWKLSAEACLILESLYGPFESAEALAKVTKRCQLPLIGPRPIAEAISSAGGVRWCELDEDLMVKKLPGLFVAGEMIDWEAPTGGYLMQGCFASGTLTGQAAESFLNPAADA</sequence>
<dbReference type="Pfam" id="PF22780">
    <property type="entry name" value="HI0933_like_1st"/>
    <property type="match status" value="1"/>
</dbReference>
<dbReference type="Pfam" id="PF03486">
    <property type="entry name" value="HI0933_like"/>
    <property type="match status" value="1"/>
</dbReference>
<feature type="domain" description="RsdA/BaiN/AoA(So)-like insert" evidence="5">
    <location>
        <begin position="201"/>
        <end position="289"/>
    </location>
</feature>
<feature type="domain" description="RsdA/BaiN/AoA(So)-like Rossmann fold-like" evidence="4">
    <location>
        <begin position="7"/>
        <end position="394"/>
    </location>
</feature>
<reference evidence="6" key="1">
    <citation type="journal article" date="2014" name="Int. J. Syst. Evol. Microbiol.">
        <title>Complete genome sequence of Corynebacterium casei LMG S-19264T (=DSM 44701T), isolated from a smear-ripened cheese.</title>
        <authorList>
            <consortium name="US DOE Joint Genome Institute (JGI-PGF)"/>
            <person name="Walter F."/>
            <person name="Albersmeier A."/>
            <person name="Kalinowski J."/>
            <person name="Ruckert C."/>
        </authorList>
    </citation>
    <scope>NUCLEOTIDE SEQUENCE</scope>
    <source>
        <strain evidence="6">KCTC 12988</strain>
    </source>
</reference>
<gene>
    <name evidence="6" type="ORF">GCM10007100_04730</name>
</gene>
<dbReference type="NCBIfam" id="TIGR03862">
    <property type="entry name" value="flavo_PP4765"/>
    <property type="match status" value="1"/>
</dbReference>
<comment type="caution">
    <text evidence="6">The sequence shown here is derived from an EMBL/GenBank/DDBJ whole genome shotgun (WGS) entry which is preliminary data.</text>
</comment>
<dbReference type="Gene3D" id="1.10.8.260">
    <property type="entry name" value="HI0933 insert domain-like"/>
    <property type="match status" value="1"/>
</dbReference>
<evidence type="ECO:0000259" key="4">
    <source>
        <dbReference type="Pfam" id="PF03486"/>
    </source>
</evidence>
<reference evidence="6" key="2">
    <citation type="submission" date="2020-09" db="EMBL/GenBank/DDBJ databases">
        <authorList>
            <person name="Sun Q."/>
            <person name="Kim S."/>
        </authorList>
    </citation>
    <scope>NUCLEOTIDE SEQUENCE</scope>
    <source>
        <strain evidence="6">KCTC 12988</strain>
    </source>
</reference>
<dbReference type="SUPFAM" id="SSF51905">
    <property type="entry name" value="FAD/NAD(P)-binding domain"/>
    <property type="match status" value="1"/>
</dbReference>
<proteinExistence type="predicted"/>
<evidence type="ECO:0000259" key="5">
    <source>
        <dbReference type="Pfam" id="PF22780"/>
    </source>
</evidence>
<dbReference type="Gene3D" id="3.50.50.60">
    <property type="entry name" value="FAD/NAD(P)-binding domain"/>
    <property type="match status" value="1"/>
</dbReference>
<organism evidence="6 7">
    <name type="scientific">Roseibacillus persicicus</name>
    <dbReference type="NCBI Taxonomy" id="454148"/>
    <lineage>
        <taxon>Bacteria</taxon>
        <taxon>Pseudomonadati</taxon>
        <taxon>Verrucomicrobiota</taxon>
        <taxon>Verrucomicrobiia</taxon>
        <taxon>Verrucomicrobiales</taxon>
        <taxon>Verrucomicrobiaceae</taxon>
        <taxon>Roseibacillus</taxon>
    </lineage>
</organism>
<dbReference type="InterPro" id="IPR004792">
    <property type="entry name" value="BaiN-like"/>
</dbReference>
<dbReference type="InterPro" id="IPR057661">
    <property type="entry name" value="RsdA/BaiN/AoA(So)_Rossmann"/>
</dbReference>
<keyword evidence="2" id="KW-0285">Flavoprotein</keyword>
<dbReference type="PANTHER" id="PTHR42887">
    <property type="entry name" value="OS12G0638800 PROTEIN"/>
    <property type="match status" value="1"/>
</dbReference>
<dbReference type="InterPro" id="IPR023166">
    <property type="entry name" value="BaiN-like_dom_sf"/>
</dbReference>
<dbReference type="PRINTS" id="PR00368">
    <property type="entry name" value="FADPNR"/>
</dbReference>
<evidence type="ECO:0000313" key="6">
    <source>
        <dbReference type="EMBL" id="GHC42833.1"/>
    </source>
</evidence>
<dbReference type="Proteomes" id="UP000644507">
    <property type="component" value="Unassembled WGS sequence"/>
</dbReference>
<dbReference type="InterPro" id="IPR036188">
    <property type="entry name" value="FAD/NAD-bd_sf"/>
</dbReference>
<dbReference type="InterPro" id="IPR055178">
    <property type="entry name" value="RsdA/BaiN/AoA(So)-like_dom"/>
</dbReference>
<dbReference type="Gene3D" id="2.40.30.10">
    <property type="entry name" value="Translation factors"/>
    <property type="match status" value="1"/>
</dbReference>